<dbReference type="GO" id="GO:0007189">
    <property type="term" value="P:adenylate cyclase-activating G protein-coupled receptor signaling pathway"/>
    <property type="evidence" value="ECO:0007669"/>
    <property type="project" value="TreeGrafter"/>
</dbReference>
<evidence type="ECO:0000256" key="3">
    <source>
        <dbReference type="ARBA" id="ARBA00022989"/>
    </source>
</evidence>
<keyword evidence="2 5" id="KW-0812">Transmembrane</keyword>
<reference evidence="7" key="1">
    <citation type="submission" date="2025-08" db="UniProtKB">
        <authorList>
            <consortium name="Ensembl"/>
        </authorList>
    </citation>
    <scope>IDENTIFICATION</scope>
</reference>
<sequence>LNNMQNLNTSFNTSTLEDTKPNSIVVTVSDSNKERRFNHDLGSEVLIQFTLISPRQRNHEMKCAAMDRNGKWSFDLCVWGGSRNEGSCKCQFSSSFTLLLSRKAVILPALREITCVGLAISIASLVSFLMIECLVWKTVTKSVGLYLRHITLVNISVSLLIGNCSLFASAFPGDVSDLWCQICVVLKHFFFLAQFCWMFCLSCLLLYQTMVVWSDLSKGWSQGVCYSVGYGAPFLIVTFTFVSNDGGAEGKYYDAHSCWLTHHSMLKGSFYSFIIPVGIIVFVNILSMALVIVKLLNPVKGLGPGGRKSCSSGHAAIRILRSIIILTPVFGVTWLFGFASLVLDLADGLAASAVFYIFSVCNSFQVGTLLSKATHDKYICQKKEKQQYIAVGTVRMFIENSNNWNVFSSMLQTKSCFTN</sequence>
<dbReference type="GO" id="GO:0007166">
    <property type="term" value="P:cell surface receptor signaling pathway"/>
    <property type="evidence" value="ECO:0007669"/>
    <property type="project" value="InterPro"/>
</dbReference>
<feature type="domain" description="G-protein coupled receptors family 2 profile 2" evidence="6">
    <location>
        <begin position="110"/>
        <end position="362"/>
    </location>
</feature>
<proteinExistence type="predicted"/>
<dbReference type="InterPro" id="IPR051587">
    <property type="entry name" value="Adhesion_GPCR"/>
</dbReference>
<dbReference type="InterPro" id="IPR017981">
    <property type="entry name" value="GPCR_2-like_7TM"/>
</dbReference>
<dbReference type="InterPro" id="IPR000832">
    <property type="entry name" value="GPCR_2_secretin-like"/>
</dbReference>
<organism evidence="7 8">
    <name type="scientific">Gadus morhua</name>
    <name type="common">Atlantic cod</name>
    <dbReference type="NCBI Taxonomy" id="8049"/>
    <lineage>
        <taxon>Eukaryota</taxon>
        <taxon>Metazoa</taxon>
        <taxon>Chordata</taxon>
        <taxon>Craniata</taxon>
        <taxon>Vertebrata</taxon>
        <taxon>Euteleostomi</taxon>
        <taxon>Actinopterygii</taxon>
        <taxon>Neopterygii</taxon>
        <taxon>Teleostei</taxon>
        <taxon>Neoteleostei</taxon>
        <taxon>Acanthomorphata</taxon>
        <taxon>Zeiogadaria</taxon>
        <taxon>Gadariae</taxon>
        <taxon>Gadiformes</taxon>
        <taxon>Gadoidei</taxon>
        <taxon>Gadidae</taxon>
        <taxon>Gadus</taxon>
    </lineage>
</organism>
<evidence type="ECO:0000256" key="1">
    <source>
        <dbReference type="ARBA" id="ARBA00004141"/>
    </source>
</evidence>
<dbReference type="GeneTree" id="ENSGT00940000154603"/>
<evidence type="ECO:0000259" key="6">
    <source>
        <dbReference type="PROSITE" id="PS50261"/>
    </source>
</evidence>
<dbReference type="Gene3D" id="1.20.1070.10">
    <property type="entry name" value="Rhodopsin 7-helix transmembrane proteins"/>
    <property type="match status" value="1"/>
</dbReference>
<evidence type="ECO:0000313" key="7">
    <source>
        <dbReference type="Ensembl" id="ENSGMOP00000013676.2"/>
    </source>
</evidence>
<dbReference type="Pfam" id="PF00002">
    <property type="entry name" value="7tm_2"/>
    <property type="match status" value="1"/>
</dbReference>
<feature type="transmembrane region" description="Helical" evidence="5">
    <location>
        <begin position="224"/>
        <end position="242"/>
    </location>
</feature>
<evidence type="ECO:0000256" key="4">
    <source>
        <dbReference type="ARBA" id="ARBA00023136"/>
    </source>
</evidence>
<dbReference type="GO" id="GO:0016020">
    <property type="term" value="C:membrane"/>
    <property type="evidence" value="ECO:0007669"/>
    <property type="project" value="UniProtKB-SubCell"/>
</dbReference>
<dbReference type="PRINTS" id="PR00249">
    <property type="entry name" value="GPCRSECRETIN"/>
</dbReference>
<protein>
    <recommendedName>
        <fullName evidence="6">G-protein coupled receptors family 2 profile 2 domain-containing protein</fullName>
    </recommendedName>
</protein>
<keyword evidence="8" id="KW-1185">Reference proteome</keyword>
<accession>A0A8C4ZFE3</accession>
<dbReference type="PANTHER" id="PTHR45813:SF2">
    <property type="entry name" value="ADHESION G-PROTEIN COUPLED RECEPTOR F3"/>
    <property type="match status" value="1"/>
</dbReference>
<dbReference type="AlphaFoldDB" id="A0A8C4ZFE3"/>
<dbReference type="PANTHER" id="PTHR45813">
    <property type="entry name" value="IG-LIKE DOMAIN-CONTAINING PROTEIN"/>
    <property type="match status" value="1"/>
</dbReference>
<evidence type="ECO:0000256" key="5">
    <source>
        <dbReference type="SAM" id="Phobius"/>
    </source>
</evidence>
<feature type="transmembrane region" description="Helical" evidence="5">
    <location>
        <begin position="349"/>
        <end position="370"/>
    </location>
</feature>
<evidence type="ECO:0000256" key="2">
    <source>
        <dbReference type="ARBA" id="ARBA00022692"/>
    </source>
</evidence>
<evidence type="ECO:0000313" key="8">
    <source>
        <dbReference type="Proteomes" id="UP000694546"/>
    </source>
</evidence>
<keyword evidence="4 5" id="KW-0472">Membrane</keyword>
<comment type="subcellular location">
    <subcellularLocation>
        <location evidence="1">Membrane</location>
        <topology evidence="1">Multi-pass membrane protein</topology>
    </subcellularLocation>
</comment>
<name>A0A8C4ZFE3_GADMO</name>
<feature type="transmembrane region" description="Helical" evidence="5">
    <location>
        <begin position="151"/>
        <end position="171"/>
    </location>
</feature>
<keyword evidence="3 5" id="KW-1133">Transmembrane helix</keyword>
<dbReference type="Ensembl" id="ENSGMOT00000014037.2">
    <property type="protein sequence ID" value="ENSGMOP00000013676.2"/>
    <property type="gene ID" value="ENSGMOG00000012778.2"/>
</dbReference>
<dbReference type="OMA" id="GCKWGGA"/>
<feature type="transmembrane region" description="Helical" evidence="5">
    <location>
        <begin position="270"/>
        <end position="297"/>
    </location>
</feature>
<dbReference type="Proteomes" id="UP000694546">
    <property type="component" value="Chromosome 5"/>
</dbReference>
<feature type="transmembrane region" description="Helical" evidence="5">
    <location>
        <begin position="318"/>
        <end position="343"/>
    </location>
</feature>
<dbReference type="GO" id="GO:0004930">
    <property type="term" value="F:G protein-coupled receptor activity"/>
    <property type="evidence" value="ECO:0007669"/>
    <property type="project" value="InterPro"/>
</dbReference>
<feature type="transmembrane region" description="Helical" evidence="5">
    <location>
        <begin position="191"/>
        <end position="212"/>
    </location>
</feature>
<feature type="transmembrane region" description="Helical" evidence="5">
    <location>
        <begin position="116"/>
        <end position="139"/>
    </location>
</feature>
<reference evidence="7" key="2">
    <citation type="submission" date="2025-09" db="UniProtKB">
        <authorList>
            <consortium name="Ensembl"/>
        </authorList>
    </citation>
    <scope>IDENTIFICATION</scope>
</reference>
<dbReference type="PROSITE" id="PS50261">
    <property type="entry name" value="G_PROTEIN_RECEP_F2_4"/>
    <property type="match status" value="1"/>
</dbReference>